<dbReference type="GO" id="GO:0005615">
    <property type="term" value="C:extracellular space"/>
    <property type="evidence" value="ECO:0007669"/>
    <property type="project" value="InterPro"/>
</dbReference>
<dbReference type="Gene3D" id="2.60.40.10">
    <property type="entry name" value="Immunoglobulins"/>
    <property type="match status" value="1"/>
</dbReference>
<dbReference type="InterPro" id="IPR011626">
    <property type="entry name" value="Alpha-macroglobulin_TED"/>
</dbReference>
<dbReference type="InterPro" id="IPR036595">
    <property type="entry name" value="A-macroglobulin_rcpt-bd_sf"/>
</dbReference>
<evidence type="ECO:0008006" key="14">
    <source>
        <dbReference type="Google" id="ProtNLM"/>
    </source>
</evidence>
<evidence type="ECO:0000256" key="2">
    <source>
        <dbReference type="ARBA" id="ARBA00010952"/>
    </source>
</evidence>
<feature type="domain" description="Alpha-2-macroglobulin bait region" evidence="9">
    <location>
        <begin position="207"/>
        <end position="353"/>
    </location>
</feature>
<keyword evidence="8" id="KW-0325">Glycoprotein</keyword>
<evidence type="ECO:0000256" key="1">
    <source>
        <dbReference type="ARBA" id="ARBA00004613"/>
    </source>
</evidence>
<protein>
    <recommendedName>
        <fullName evidence="14">Alpha-2-macroglobulin domain-containing protein</fullName>
    </recommendedName>
</protein>
<gene>
    <name evidence="12" type="ORF">PFLUV_G00016920</name>
</gene>
<evidence type="ECO:0000259" key="11">
    <source>
        <dbReference type="SMART" id="SM01361"/>
    </source>
</evidence>
<evidence type="ECO:0000256" key="3">
    <source>
        <dbReference type="ARBA" id="ARBA00022525"/>
    </source>
</evidence>
<dbReference type="Gene3D" id="2.60.40.1940">
    <property type="match status" value="1"/>
</dbReference>
<dbReference type="InterPro" id="IPR047565">
    <property type="entry name" value="Alpha-macroglob_thiol-ester_cl"/>
</dbReference>
<keyword evidence="5" id="KW-0732">Signal</keyword>
<dbReference type="SMART" id="SM01360">
    <property type="entry name" value="A2M"/>
    <property type="match status" value="1"/>
</dbReference>
<dbReference type="SUPFAM" id="SSF81296">
    <property type="entry name" value="E set domains"/>
    <property type="match status" value="1"/>
</dbReference>
<evidence type="ECO:0000256" key="5">
    <source>
        <dbReference type="ARBA" id="ARBA00022729"/>
    </source>
</evidence>
<dbReference type="Pfam" id="PF17791">
    <property type="entry name" value="MG3"/>
    <property type="match status" value="1"/>
</dbReference>
<evidence type="ECO:0000256" key="7">
    <source>
        <dbReference type="ARBA" id="ARBA00023157"/>
    </source>
</evidence>
<dbReference type="Gene3D" id="2.60.40.690">
    <property type="entry name" value="Alpha-macroglobulin, receptor-binding domain"/>
    <property type="match status" value="1"/>
</dbReference>
<evidence type="ECO:0000313" key="12">
    <source>
        <dbReference type="EMBL" id="KAF1393527.1"/>
    </source>
</evidence>
<comment type="subcellular location">
    <subcellularLocation>
        <location evidence="1">Secreted</location>
    </subcellularLocation>
</comment>
<dbReference type="Proteomes" id="UP000465112">
    <property type="component" value="Chromosome 2"/>
</dbReference>
<accession>A0A6A5EV81</accession>
<evidence type="ECO:0000256" key="4">
    <source>
        <dbReference type="ARBA" id="ARBA00022690"/>
    </source>
</evidence>
<evidence type="ECO:0000256" key="6">
    <source>
        <dbReference type="ARBA" id="ARBA00022900"/>
    </source>
</evidence>
<dbReference type="InterPro" id="IPR009048">
    <property type="entry name" value="A-macroglobulin_rcpt-bd"/>
</dbReference>
<dbReference type="InterPro" id="IPR014756">
    <property type="entry name" value="Ig_E-set"/>
</dbReference>
<keyword evidence="7" id="KW-1015">Disulfide bond</keyword>
<dbReference type="Pfam" id="PF17789">
    <property type="entry name" value="MG4"/>
    <property type="match status" value="1"/>
</dbReference>
<dbReference type="InterPro" id="IPR008930">
    <property type="entry name" value="Terpenoid_cyclase/PrenylTrfase"/>
</dbReference>
<keyword evidence="3" id="KW-0964">Secreted</keyword>
<dbReference type="SUPFAM" id="SSF49410">
    <property type="entry name" value="Alpha-macroglobulin receptor domain"/>
    <property type="match status" value="1"/>
</dbReference>
<dbReference type="Pfam" id="PF00207">
    <property type="entry name" value="A2M"/>
    <property type="match status" value="1"/>
</dbReference>
<dbReference type="CDD" id="cd02897">
    <property type="entry name" value="A2M_2"/>
    <property type="match status" value="1"/>
</dbReference>
<feature type="domain" description="Alpha-macroglobulin receptor-binding" evidence="11">
    <location>
        <begin position="1050"/>
        <end position="1161"/>
    </location>
</feature>
<evidence type="ECO:0000256" key="8">
    <source>
        <dbReference type="ARBA" id="ARBA00023180"/>
    </source>
</evidence>
<dbReference type="EMBL" id="VHII01000002">
    <property type="protein sequence ID" value="KAF1393527.1"/>
    <property type="molecule type" value="Genomic_DNA"/>
</dbReference>
<feature type="domain" description="Alpha-2-macroglobulin" evidence="10">
    <location>
        <begin position="437"/>
        <end position="526"/>
    </location>
</feature>
<dbReference type="InterPro" id="IPR041813">
    <property type="entry name" value="A2M_TED"/>
</dbReference>
<dbReference type="GO" id="GO:0004867">
    <property type="term" value="F:serine-type endopeptidase inhibitor activity"/>
    <property type="evidence" value="ECO:0007669"/>
    <property type="project" value="UniProtKB-KW"/>
</dbReference>
<dbReference type="PANTHER" id="PTHR11412:SF150">
    <property type="entry name" value="ALPHA-2-MACROGLOBULIN-RELATED"/>
    <property type="match status" value="1"/>
</dbReference>
<dbReference type="Pfam" id="PF07703">
    <property type="entry name" value="A2M_BRD"/>
    <property type="match status" value="1"/>
</dbReference>
<evidence type="ECO:0000259" key="9">
    <source>
        <dbReference type="SMART" id="SM01359"/>
    </source>
</evidence>
<dbReference type="Pfam" id="PF07677">
    <property type="entry name" value="A2M_recep"/>
    <property type="match status" value="2"/>
</dbReference>
<keyword evidence="13" id="KW-1185">Reference proteome</keyword>
<keyword evidence="4" id="KW-0646">Protease inhibitor</keyword>
<dbReference type="InterPro" id="IPR050473">
    <property type="entry name" value="A2M/Complement_sys"/>
</dbReference>
<keyword evidence="6" id="KW-0722">Serine protease inhibitor</keyword>
<dbReference type="Gene3D" id="2.20.130.20">
    <property type="match status" value="1"/>
</dbReference>
<reference evidence="12 13" key="1">
    <citation type="submission" date="2019-06" db="EMBL/GenBank/DDBJ databases">
        <title>A chromosome-scale genome assembly of the European perch, Perca fluviatilis.</title>
        <authorList>
            <person name="Roques C."/>
            <person name="Zahm M."/>
            <person name="Cabau C."/>
            <person name="Klopp C."/>
            <person name="Bouchez O."/>
            <person name="Donnadieu C."/>
            <person name="Kuhl H."/>
            <person name="Gislard M."/>
            <person name="Guendouz S."/>
            <person name="Journot L."/>
            <person name="Haffray P."/>
            <person name="Bestin A."/>
            <person name="Morvezen R."/>
            <person name="Feron R."/>
            <person name="Wen M."/>
            <person name="Jouanno E."/>
            <person name="Herpin A."/>
            <person name="Schartl M."/>
            <person name="Postlethwait J."/>
            <person name="Schaerlinger B."/>
            <person name="Chardard D."/>
            <person name="Lecocq T."/>
            <person name="Poncet C."/>
            <person name="Jaffrelo L."/>
            <person name="Lampietro C."/>
            <person name="Guiguen Y."/>
        </authorList>
    </citation>
    <scope>NUCLEOTIDE SEQUENCE [LARGE SCALE GENOMIC DNA]</scope>
    <source>
        <tissue evidence="12">Blood</tissue>
    </source>
</reference>
<dbReference type="InterPro" id="IPR001599">
    <property type="entry name" value="Macroglobln_a2"/>
</dbReference>
<proteinExistence type="inferred from homology"/>
<sequence length="1178" mass="128721">MNAPDEVSINQEEVKAEVCATYTYGQPVPGSVDLKVCRPFDPYVIPRAITPEHPEGVSVIPMPCYEETKQTDKRGCATFSFTMSTFTRIAQEALQDVLQLSANMEEEGTGISRSQEKTTGISYVVGKLSFTDTPQTYNKGSNVEGEVKAVYYNNTAIPDMPVFLFEGERWSSRWLQNLTTDGDGVAAFSLSTAAFKGDVHLQTVSSLDVKEEDEPLSCDEEEDLSIQYTIVGEAQGFMDVIYLVLSRGAIVLQGVERVEIKDKLVNEGEVSFKLTVSPDMAPDVQVVAYAVLPSETVIANSADFSTEQCFSQKVSLAFSPSSAVPGEETIMRVTTQPESLCGVSAVDQSVLIKEPGKTLNADKNVGMKMATNLVIRDPSCLEYKGKEYYQGYGGYGNYAIMRAEMAAPGPVGLPVAFNGPSPDQSPVETVRTFFPETWIWDLVEVGEFGTKNVSLTVPDTITTWETEAFCLSPQGFGLAPRKNLTVFQPFFLELSLPYSIIRGEHFELKATTFNYLTSCIMVTVTPAPSLDYTLTPLSGDQYTSCLCGSERKTLSWTMAPSALGVVNVSVSAEAVTSQISCDNEVVSVPERGRIDVVTRPLIVKAEGTEVTNTYNWLLCPKGQALTEEVDIELPENIAGSARASVSVLGDILGRALENLDGLLQMPYGCGEQNMALLAPDIYILEYLRDTQQLTPAIRNKATNFLTSGYQRQLNYKDNDGAYSTFGAGPGNTWLTAFVLRSFAKAQTFIYIDPANIEASVTWLKSKQQQNGCFEQSGKLFHTIMKGGVSDEVTLSAYITAAFLEMNMYIDDPAVHGPVKASLSCLKESISDLSNTYATALLAYVFTLAGDMETRAHLLGHLDAVALREGGFLHWSQTATETSASLSVETSSYVLLAKLSASPTAEDLGYASRIVRWLTSQQNYYGGFSSTQDTVVALQALALYSTLVFSPEGSSTVTVRSPGGQLVFDVNRNNKLLYQEKQLQDVTGKYSLEVKGTACAAIQISLVYNIPTPAADTTLSVLVEPEANCTSKIPKLSLKLTSLYSGKESSTNMVILDIKMLSGFVPDPESLNMVSDSSNFKWSCSSHGNPADVSSQLKGALLVDRVEQKEDHVLVYIRELQKDRRINHSLTLVQEYQVQNLKPAVVKIYDYYQPSKSVLSRPHSQKSQHALFCGSCKTT</sequence>
<dbReference type="SMART" id="SM01419">
    <property type="entry name" value="Thiol-ester_cl"/>
    <property type="match status" value="1"/>
</dbReference>
<evidence type="ECO:0000259" key="10">
    <source>
        <dbReference type="SMART" id="SM01360"/>
    </source>
</evidence>
<evidence type="ECO:0000313" key="13">
    <source>
        <dbReference type="Proteomes" id="UP000465112"/>
    </source>
</evidence>
<dbReference type="InterPro" id="IPR011625">
    <property type="entry name" value="A2M_N_BRD"/>
</dbReference>
<dbReference type="InterPro" id="IPR041555">
    <property type="entry name" value="MG3"/>
</dbReference>
<dbReference type="InterPro" id="IPR019742">
    <property type="entry name" value="MacrogloblnA2_CS"/>
</dbReference>
<dbReference type="FunFam" id="1.50.10.20:FF:000001">
    <property type="entry name" value="CD109 isoform 1"/>
    <property type="match status" value="1"/>
</dbReference>
<name>A0A6A5EV81_PERFL</name>
<dbReference type="Pfam" id="PF07678">
    <property type="entry name" value="TED_complement"/>
    <property type="match status" value="1"/>
</dbReference>
<dbReference type="Gene3D" id="1.50.10.20">
    <property type="match status" value="1"/>
</dbReference>
<dbReference type="GO" id="GO:0007399">
    <property type="term" value="P:nervous system development"/>
    <property type="evidence" value="ECO:0007669"/>
    <property type="project" value="UniProtKB-ARBA"/>
</dbReference>
<dbReference type="PROSITE" id="PS00477">
    <property type="entry name" value="ALPHA_2_MACROGLOBULIN"/>
    <property type="match status" value="1"/>
</dbReference>
<comment type="similarity">
    <text evidence="2">Belongs to the protease inhibitor I39 (alpha-2-macroglobulin) family.</text>
</comment>
<organism evidence="12 13">
    <name type="scientific">Perca fluviatilis</name>
    <name type="common">European perch</name>
    <dbReference type="NCBI Taxonomy" id="8168"/>
    <lineage>
        <taxon>Eukaryota</taxon>
        <taxon>Metazoa</taxon>
        <taxon>Chordata</taxon>
        <taxon>Craniata</taxon>
        <taxon>Vertebrata</taxon>
        <taxon>Euteleostomi</taxon>
        <taxon>Actinopterygii</taxon>
        <taxon>Neopterygii</taxon>
        <taxon>Teleostei</taxon>
        <taxon>Neoteleostei</taxon>
        <taxon>Acanthomorphata</taxon>
        <taxon>Eupercaria</taxon>
        <taxon>Perciformes</taxon>
        <taxon>Percoidei</taxon>
        <taxon>Percidae</taxon>
        <taxon>Percinae</taxon>
        <taxon>Perca</taxon>
    </lineage>
</organism>
<dbReference type="SMART" id="SM01359">
    <property type="entry name" value="A2M_N_2"/>
    <property type="match status" value="1"/>
</dbReference>
<comment type="caution">
    <text evidence="12">The sequence shown here is derived from an EMBL/GenBank/DDBJ whole genome shotgun (WGS) entry which is preliminary data.</text>
</comment>
<dbReference type="SMART" id="SM01361">
    <property type="entry name" value="A2M_recep"/>
    <property type="match status" value="1"/>
</dbReference>
<dbReference type="PANTHER" id="PTHR11412">
    <property type="entry name" value="MACROGLOBULIN / COMPLEMENT"/>
    <property type="match status" value="1"/>
</dbReference>
<dbReference type="Gene3D" id="2.60.120.1540">
    <property type="match status" value="1"/>
</dbReference>
<dbReference type="InterPro" id="IPR013783">
    <property type="entry name" value="Ig-like_fold"/>
</dbReference>
<dbReference type="AlphaFoldDB" id="A0A6A5EV81"/>
<dbReference type="InterPro" id="IPR040839">
    <property type="entry name" value="MG4"/>
</dbReference>
<dbReference type="SUPFAM" id="SSF48239">
    <property type="entry name" value="Terpenoid cyclases/Protein prenyltransferases"/>
    <property type="match status" value="1"/>
</dbReference>
<dbReference type="Gene3D" id="2.60.40.1930">
    <property type="match status" value="1"/>
</dbReference>